<name>A0A6V7PKT8_ANACO</name>
<dbReference type="EMBL" id="LR862149">
    <property type="protein sequence ID" value="CAD1831459.1"/>
    <property type="molecule type" value="Genomic_DNA"/>
</dbReference>
<reference evidence="1" key="1">
    <citation type="submission" date="2020-07" db="EMBL/GenBank/DDBJ databases">
        <authorList>
            <person name="Lin J."/>
        </authorList>
    </citation>
    <scope>NUCLEOTIDE SEQUENCE</scope>
</reference>
<evidence type="ECO:0000313" key="1">
    <source>
        <dbReference type="EMBL" id="CAD1831459.1"/>
    </source>
</evidence>
<gene>
    <name evidence="1" type="ORF">CB5_LOCUS14670</name>
</gene>
<protein>
    <submittedName>
        <fullName evidence="1">Uncharacterized protein</fullName>
    </submittedName>
</protein>
<proteinExistence type="predicted"/>
<accession>A0A6V7PKT8</accession>
<sequence length="146" mass="15817">MTHRMFIACHVGDLEDALILRRLLLRTASDGWMSSWPHWPGVATSNAADVAHKTPGALSSAVNIGVPLLGGEWFIVFSRRGPFTAFSAIPRVSPPSQQFPALKVPREDGDSFIALKKAVNRLPPYLGVNHSPPSQQIPAQQPGFVA</sequence>
<organism evidence="1">
    <name type="scientific">Ananas comosus var. bracteatus</name>
    <name type="common">red pineapple</name>
    <dbReference type="NCBI Taxonomy" id="296719"/>
    <lineage>
        <taxon>Eukaryota</taxon>
        <taxon>Viridiplantae</taxon>
        <taxon>Streptophyta</taxon>
        <taxon>Embryophyta</taxon>
        <taxon>Tracheophyta</taxon>
        <taxon>Spermatophyta</taxon>
        <taxon>Magnoliopsida</taxon>
        <taxon>Liliopsida</taxon>
        <taxon>Poales</taxon>
        <taxon>Bromeliaceae</taxon>
        <taxon>Bromelioideae</taxon>
        <taxon>Ananas</taxon>
    </lineage>
</organism>
<dbReference type="AlphaFoldDB" id="A0A6V7PKT8"/>